<reference evidence="1 2" key="3">
    <citation type="journal article" date="2016" name="Genome Announc.">
        <title>Fully Closed Genome Sequences of Five Type Strains of the Genus Cronobacter and One Cronobacter sakazakii Strain.</title>
        <authorList>
            <person name="Moine D."/>
            <person name="Kassam M."/>
            <person name="Baert L."/>
            <person name="Tang Y."/>
            <person name="Barretto C."/>
            <person name="Ngom Bru C."/>
            <person name="Klijn A."/>
            <person name="Descombes P."/>
        </authorList>
    </citation>
    <scope>NUCLEOTIDE SEQUENCE [LARGE SCALE GENOMIC DNA]</scope>
    <source>
        <strain evidence="1 2">NCTC 9529</strain>
    </source>
</reference>
<sequence length="60" mass="6406">MVVQVISQKIVTEHQKQVVKVASRAAGTSKMTRNALPKLGKKGVKTVMAAAAASVSHDRY</sequence>
<accession>A0AAC8VPH0</accession>
<protein>
    <submittedName>
        <fullName evidence="1">Uncharacterized protein</fullName>
    </submittedName>
</protein>
<gene>
    <name evidence="1" type="ORF">AFK65_07310</name>
</gene>
<proteinExistence type="predicted"/>
<dbReference type="KEGG" id="cui:AFK65_07310"/>
<dbReference type="EMBL" id="CP012257">
    <property type="protein sequence ID" value="ALB54479.1"/>
    <property type="molecule type" value="Genomic_DNA"/>
</dbReference>
<dbReference type="Proteomes" id="UP000061974">
    <property type="component" value="Chromosome"/>
</dbReference>
<dbReference type="AlphaFoldDB" id="A0AAC8VPH0"/>
<reference evidence="2" key="1">
    <citation type="submission" date="2015-07" db="EMBL/GenBank/DDBJ databases">
        <authorList>
            <person name="Moine D."/>
            <person name="Kassam M."/>
        </authorList>
    </citation>
    <scope>NUCLEOTIDE SEQUENCE [LARGE SCALE GENOMIC DNA]</scope>
    <source>
        <strain evidence="2">NCTC 9529</strain>
    </source>
</reference>
<evidence type="ECO:0000313" key="1">
    <source>
        <dbReference type="EMBL" id="ALB54479.1"/>
    </source>
</evidence>
<evidence type="ECO:0000313" key="2">
    <source>
        <dbReference type="Proteomes" id="UP000061974"/>
    </source>
</evidence>
<name>A0AAC8VPH0_9ENTR</name>
<reference evidence="2" key="2">
    <citation type="submission" date="2015-09" db="EMBL/GenBank/DDBJ databases">
        <title>Cronobacter genome sequencing and assembly.</title>
        <authorList>
            <person name="Descombes P."/>
            <person name="Baert L."/>
            <person name="Ngom-Bru C."/>
            <person name="Barretto C."/>
        </authorList>
    </citation>
    <scope>NUCLEOTIDE SEQUENCE [LARGE SCALE GENOMIC DNA]</scope>
    <source>
        <strain evidence="2">NCTC 9529</strain>
    </source>
</reference>
<organism evidence="1 2">
    <name type="scientific">Cronobacter universalis NCTC 9529</name>
    <dbReference type="NCBI Taxonomy" id="1074000"/>
    <lineage>
        <taxon>Bacteria</taxon>
        <taxon>Pseudomonadati</taxon>
        <taxon>Pseudomonadota</taxon>
        <taxon>Gammaproteobacteria</taxon>
        <taxon>Enterobacterales</taxon>
        <taxon>Enterobacteriaceae</taxon>
        <taxon>Cronobacter</taxon>
    </lineage>
</organism>